<keyword evidence="1" id="KW-0808">Transferase</keyword>
<proteinExistence type="predicted"/>
<accession>A0ABW4HNL3</accession>
<dbReference type="EMBL" id="JBHUDE010000028">
    <property type="protein sequence ID" value="MFD1607193.1"/>
    <property type="molecule type" value="Genomic_DNA"/>
</dbReference>
<reference evidence="2" key="1">
    <citation type="journal article" date="2019" name="Int. J. Syst. Evol. Microbiol.">
        <title>The Global Catalogue of Microorganisms (GCM) 10K type strain sequencing project: providing services to taxonomists for standard genome sequencing and annotation.</title>
        <authorList>
            <consortium name="The Broad Institute Genomics Platform"/>
            <consortium name="The Broad Institute Genome Sequencing Center for Infectious Disease"/>
            <person name="Wu L."/>
            <person name="Ma J."/>
        </authorList>
    </citation>
    <scope>NUCLEOTIDE SEQUENCE [LARGE SCALE GENOMIC DNA]</scope>
    <source>
        <strain evidence="2">CGMCC 1.12376</strain>
    </source>
</reference>
<keyword evidence="1" id="KW-0489">Methyltransferase</keyword>
<dbReference type="InterPro" id="IPR029063">
    <property type="entry name" value="SAM-dependent_MTases_sf"/>
</dbReference>
<evidence type="ECO:0000313" key="2">
    <source>
        <dbReference type="Proteomes" id="UP001597221"/>
    </source>
</evidence>
<dbReference type="SUPFAM" id="SSF53335">
    <property type="entry name" value="S-adenosyl-L-methionine-dependent methyltransferases"/>
    <property type="match status" value="1"/>
</dbReference>
<keyword evidence="2" id="KW-1185">Reference proteome</keyword>
<organism evidence="1 2">
    <name type="scientific">Oceanobacillus luteolus</name>
    <dbReference type="NCBI Taxonomy" id="1274358"/>
    <lineage>
        <taxon>Bacteria</taxon>
        <taxon>Bacillati</taxon>
        <taxon>Bacillota</taxon>
        <taxon>Bacilli</taxon>
        <taxon>Bacillales</taxon>
        <taxon>Bacillaceae</taxon>
        <taxon>Oceanobacillus</taxon>
    </lineage>
</organism>
<sequence>MKQYKYDKLLGIRTGEDRFVSPSFNTHYNPYEPTSYETLETLIEHYPIDKNDHIVDFGCGKGRVNFFLHHFTGASVKGIEMKDEFFEGAQINLEKYKKNFPDSTSTIEFLVCLAEEYRITERDNRFYFFNPFSVQIFQKVVNNILHSVEEYPRSVDIILYYPHEDYIYYLEKNTAFELIQEIKIDCFYKNDSDERILIYRK</sequence>
<dbReference type="GO" id="GO:0032259">
    <property type="term" value="P:methylation"/>
    <property type="evidence" value="ECO:0007669"/>
    <property type="project" value="UniProtKB-KW"/>
</dbReference>
<dbReference type="Proteomes" id="UP001597221">
    <property type="component" value="Unassembled WGS sequence"/>
</dbReference>
<name>A0ABW4HNL3_9BACI</name>
<gene>
    <name evidence="1" type="ORF">ACFSBH_05960</name>
</gene>
<dbReference type="GO" id="GO:0008168">
    <property type="term" value="F:methyltransferase activity"/>
    <property type="evidence" value="ECO:0007669"/>
    <property type="project" value="UniProtKB-KW"/>
</dbReference>
<dbReference type="Gene3D" id="3.40.50.150">
    <property type="entry name" value="Vaccinia Virus protein VP39"/>
    <property type="match status" value="1"/>
</dbReference>
<comment type="caution">
    <text evidence="1">The sequence shown here is derived from an EMBL/GenBank/DDBJ whole genome shotgun (WGS) entry which is preliminary data.</text>
</comment>
<dbReference type="RefSeq" id="WP_251513475.1">
    <property type="nucleotide sequence ID" value="NZ_JAMBON010000011.1"/>
</dbReference>
<evidence type="ECO:0000313" key="1">
    <source>
        <dbReference type="EMBL" id="MFD1607193.1"/>
    </source>
</evidence>
<protein>
    <submittedName>
        <fullName evidence="1">Methyltransferase</fullName>
    </submittedName>
</protein>